<dbReference type="InterPro" id="IPR020057">
    <property type="entry name" value="Ribosomal_bL25_b-dom"/>
</dbReference>
<dbReference type="SUPFAM" id="SSF50715">
    <property type="entry name" value="Ribosomal protein L25-like"/>
    <property type="match status" value="1"/>
</dbReference>
<keyword evidence="4" id="KW-0687">Ribonucleoprotein</keyword>
<evidence type="ECO:0000256" key="3">
    <source>
        <dbReference type="ARBA" id="ARBA00022980"/>
    </source>
</evidence>
<dbReference type="GO" id="GO:0003735">
    <property type="term" value="F:structural constituent of ribosome"/>
    <property type="evidence" value="ECO:0007669"/>
    <property type="project" value="InterPro"/>
</dbReference>
<feature type="domain" description="Large ribosomal subunit protein bL25 L25" evidence="5">
    <location>
        <begin position="4"/>
        <end position="89"/>
    </location>
</feature>
<keyword evidence="1" id="KW-0699">rRNA-binding</keyword>
<dbReference type="GO" id="GO:0008097">
    <property type="term" value="F:5S rRNA binding"/>
    <property type="evidence" value="ECO:0007669"/>
    <property type="project" value="TreeGrafter"/>
</dbReference>
<protein>
    <submittedName>
        <fullName evidence="7">50S ribosomal protein L25</fullName>
    </submittedName>
</protein>
<dbReference type="AlphaFoldDB" id="A0A645F3F3"/>
<gene>
    <name evidence="7" type="primary">rplY_33</name>
    <name evidence="7" type="ORF">SDC9_156151</name>
</gene>
<proteinExistence type="predicted"/>
<dbReference type="GO" id="GO:0006412">
    <property type="term" value="P:translation"/>
    <property type="evidence" value="ECO:0007669"/>
    <property type="project" value="InterPro"/>
</dbReference>
<dbReference type="Pfam" id="PF01386">
    <property type="entry name" value="Ribosomal_L25p"/>
    <property type="match status" value="1"/>
</dbReference>
<sequence>MITLKAEKRSPLMKAKRLRREGFATGVLFGSDLKKPISLQYAQQDALQLIKEHGEGTQVTLELKDQKIACVIKNVDYDSMKKQIMALDFQTLVAGESISITAQIRFVNEACVRGFVSQELSEIHYKAAPANLLDEIVIDFETLSPEIKNFYVRDLKLEQKKGVELITPEDMQIFHIGESAGTDDEAEE</sequence>
<dbReference type="InterPro" id="IPR020056">
    <property type="entry name" value="Rbsml_bL25/Gln-tRNA_synth_N"/>
</dbReference>
<dbReference type="PANTHER" id="PTHR33284">
    <property type="entry name" value="RIBOSOMAL PROTEIN L25/GLN-TRNA SYNTHETASE, ANTI-CODON-BINDING DOMAIN-CONTAINING PROTEIN"/>
    <property type="match status" value="1"/>
</dbReference>
<dbReference type="PANTHER" id="PTHR33284:SF1">
    <property type="entry name" value="RIBOSOMAL PROTEIN L25_GLN-TRNA SYNTHETASE, ANTI-CODON-BINDING DOMAIN-CONTAINING PROTEIN"/>
    <property type="match status" value="1"/>
</dbReference>
<dbReference type="Pfam" id="PF14693">
    <property type="entry name" value="Ribosomal_TL5_C"/>
    <property type="match status" value="1"/>
</dbReference>
<dbReference type="Gene3D" id="2.40.240.10">
    <property type="entry name" value="Ribosomal Protein L25, Chain P"/>
    <property type="match status" value="1"/>
</dbReference>
<dbReference type="CDD" id="cd00495">
    <property type="entry name" value="Ribosomal_L25_TL5_CTC"/>
    <property type="match status" value="1"/>
</dbReference>
<evidence type="ECO:0000256" key="2">
    <source>
        <dbReference type="ARBA" id="ARBA00022884"/>
    </source>
</evidence>
<organism evidence="7">
    <name type="scientific">bioreactor metagenome</name>
    <dbReference type="NCBI Taxonomy" id="1076179"/>
    <lineage>
        <taxon>unclassified sequences</taxon>
        <taxon>metagenomes</taxon>
        <taxon>ecological metagenomes</taxon>
    </lineage>
</organism>
<keyword evidence="2" id="KW-0694">RNA-binding</keyword>
<evidence type="ECO:0000259" key="5">
    <source>
        <dbReference type="Pfam" id="PF01386"/>
    </source>
</evidence>
<feature type="domain" description="Large ribosomal subunit protein bL25 beta" evidence="6">
    <location>
        <begin position="98"/>
        <end position="177"/>
    </location>
</feature>
<comment type="caution">
    <text evidence="7">The sequence shown here is derived from an EMBL/GenBank/DDBJ whole genome shotgun (WGS) entry which is preliminary data.</text>
</comment>
<dbReference type="InterPro" id="IPR029751">
    <property type="entry name" value="Ribosomal_L25_dom"/>
</dbReference>
<evidence type="ECO:0000313" key="7">
    <source>
        <dbReference type="EMBL" id="MPN08865.1"/>
    </source>
</evidence>
<dbReference type="GO" id="GO:0022625">
    <property type="term" value="C:cytosolic large ribosomal subunit"/>
    <property type="evidence" value="ECO:0007669"/>
    <property type="project" value="TreeGrafter"/>
</dbReference>
<dbReference type="Gene3D" id="2.170.120.20">
    <property type="entry name" value="Ribosomal protein L25, beta domain"/>
    <property type="match status" value="1"/>
</dbReference>
<evidence type="ECO:0000256" key="1">
    <source>
        <dbReference type="ARBA" id="ARBA00022730"/>
    </source>
</evidence>
<reference evidence="7" key="1">
    <citation type="submission" date="2019-08" db="EMBL/GenBank/DDBJ databases">
        <authorList>
            <person name="Kucharzyk K."/>
            <person name="Murdoch R.W."/>
            <person name="Higgins S."/>
            <person name="Loffler F."/>
        </authorList>
    </citation>
    <scope>NUCLEOTIDE SEQUENCE</scope>
</reference>
<dbReference type="InterPro" id="IPR020930">
    <property type="entry name" value="Ribosomal_uL5_bac-type"/>
</dbReference>
<evidence type="ECO:0000256" key="4">
    <source>
        <dbReference type="ARBA" id="ARBA00023274"/>
    </source>
</evidence>
<dbReference type="EMBL" id="VSSQ01054955">
    <property type="protein sequence ID" value="MPN08865.1"/>
    <property type="molecule type" value="Genomic_DNA"/>
</dbReference>
<dbReference type="InterPro" id="IPR037121">
    <property type="entry name" value="Ribosomal_bL25_C"/>
</dbReference>
<dbReference type="InterPro" id="IPR011035">
    <property type="entry name" value="Ribosomal_bL25/Gln-tRNA_synth"/>
</dbReference>
<name>A0A645F3F3_9ZZZZ</name>
<evidence type="ECO:0000259" key="6">
    <source>
        <dbReference type="Pfam" id="PF14693"/>
    </source>
</evidence>
<accession>A0A645F3F3</accession>
<keyword evidence="3 7" id="KW-0689">Ribosomal protein</keyword>